<gene>
    <name evidence="4" type="ORF">IMCC3135_07230</name>
</gene>
<dbReference type="AlphaFoldDB" id="A0A2Z2NJI2"/>
<dbReference type="KEGG" id="gai:IMCC3135_07230"/>
<dbReference type="PROSITE" id="PS50076">
    <property type="entry name" value="DNAJ_2"/>
    <property type="match status" value="1"/>
</dbReference>
<sequence length="295" mass="32308">MPPDYYQLLHVMPDAPAPVIKASYRAMMQKLRHHPDLGGDPAQAQLLNEAVDVLCNPAKRARYDSDLKAFSLRAEQSAKQAAARERDENAARQAQKAPPRTSDSSASAGGRPNTHKPHKAPPPEPDKQDPEPEQESAPDPVVAQTNLPTRPHCLFCKATFSTNPRALQRYSSDDQCAQCTAPTALIEQLGSSTTEELRRIYRHEHDAALRLWTQWPMESHSEARLQDLSLAGCAIECGNALSPNTMVLIDTDALKAICEVRYCKPATGSTTFSIGLAFKTLKIKARPGSMFSAVA</sequence>
<evidence type="ECO:0000313" key="5">
    <source>
        <dbReference type="Proteomes" id="UP000250079"/>
    </source>
</evidence>
<dbReference type="InterPro" id="IPR036869">
    <property type="entry name" value="J_dom_sf"/>
</dbReference>
<dbReference type="SMART" id="SM00271">
    <property type="entry name" value="DnaJ"/>
    <property type="match status" value="1"/>
</dbReference>
<dbReference type="InterPro" id="IPR001623">
    <property type="entry name" value="DnaJ_domain"/>
</dbReference>
<dbReference type="RefSeq" id="WP_257790419.1">
    <property type="nucleotide sequence ID" value="NZ_CP018632.1"/>
</dbReference>
<accession>A0A2Z2NJI2</accession>
<dbReference type="Proteomes" id="UP000250079">
    <property type="component" value="Chromosome"/>
</dbReference>
<dbReference type="SUPFAM" id="SSF46565">
    <property type="entry name" value="Chaperone J-domain"/>
    <property type="match status" value="1"/>
</dbReference>
<dbReference type="EMBL" id="CP018632">
    <property type="protein sequence ID" value="ASJ71552.1"/>
    <property type="molecule type" value="Genomic_DNA"/>
</dbReference>
<protein>
    <submittedName>
        <fullName evidence="4">DnaJ-like protein</fullName>
    </submittedName>
</protein>
<evidence type="ECO:0000256" key="1">
    <source>
        <dbReference type="ARBA" id="ARBA00023186"/>
    </source>
</evidence>
<name>A0A2Z2NJI2_9GAMM</name>
<dbReference type="Gene3D" id="1.10.287.110">
    <property type="entry name" value="DnaJ domain"/>
    <property type="match status" value="1"/>
</dbReference>
<organism evidence="4 5">
    <name type="scientific">Granulosicoccus antarcticus IMCC3135</name>
    <dbReference type="NCBI Taxonomy" id="1192854"/>
    <lineage>
        <taxon>Bacteria</taxon>
        <taxon>Pseudomonadati</taxon>
        <taxon>Pseudomonadota</taxon>
        <taxon>Gammaproteobacteria</taxon>
        <taxon>Chromatiales</taxon>
        <taxon>Granulosicoccaceae</taxon>
        <taxon>Granulosicoccus</taxon>
    </lineage>
</organism>
<keyword evidence="5" id="KW-1185">Reference proteome</keyword>
<reference evidence="4 5" key="1">
    <citation type="submission" date="2016-12" db="EMBL/GenBank/DDBJ databases">
        <authorList>
            <person name="Song W.-J."/>
            <person name="Kurnit D.M."/>
        </authorList>
    </citation>
    <scope>NUCLEOTIDE SEQUENCE [LARGE SCALE GENOMIC DNA]</scope>
    <source>
        <strain evidence="4 5">IMCC3135</strain>
    </source>
</reference>
<evidence type="ECO:0000259" key="3">
    <source>
        <dbReference type="PROSITE" id="PS50076"/>
    </source>
</evidence>
<dbReference type="Pfam" id="PF00226">
    <property type="entry name" value="DnaJ"/>
    <property type="match status" value="1"/>
</dbReference>
<feature type="domain" description="J" evidence="3">
    <location>
        <begin position="4"/>
        <end position="67"/>
    </location>
</feature>
<dbReference type="CDD" id="cd06257">
    <property type="entry name" value="DnaJ"/>
    <property type="match status" value="1"/>
</dbReference>
<proteinExistence type="predicted"/>
<keyword evidence="1" id="KW-0143">Chaperone</keyword>
<evidence type="ECO:0000313" key="4">
    <source>
        <dbReference type="EMBL" id="ASJ71552.1"/>
    </source>
</evidence>
<evidence type="ECO:0000256" key="2">
    <source>
        <dbReference type="SAM" id="MobiDB-lite"/>
    </source>
</evidence>
<feature type="region of interest" description="Disordered" evidence="2">
    <location>
        <begin position="78"/>
        <end position="146"/>
    </location>
</feature>